<feature type="domain" description="NAD-dependent epimerase/dehydratase" evidence="2">
    <location>
        <begin position="4"/>
        <end position="227"/>
    </location>
</feature>
<dbReference type="OrthoDB" id="9811743at2"/>
<reference evidence="3" key="1">
    <citation type="submission" date="2019-08" db="EMBL/GenBank/DDBJ databases">
        <title>Carotenoids and Carotenoid Binding Proteins in the Halophilic Cyanobacterium Euhalothece sp. ZM00.</title>
        <authorList>
            <person name="Cho S.M."/>
            <person name="Song J.Y."/>
            <person name="Park Y.-I."/>
        </authorList>
    </citation>
    <scope>NUCLEOTIDE SEQUENCE [LARGE SCALE GENOMIC DNA]</scope>
    <source>
        <strain evidence="3">Z-M001</strain>
    </source>
</reference>
<dbReference type="Pfam" id="PF01370">
    <property type="entry name" value="Epimerase"/>
    <property type="match status" value="1"/>
</dbReference>
<evidence type="ECO:0000256" key="1">
    <source>
        <dbReference type="ARBA" id="ARBA00007637"/>
    </source>
</evidence>
<evidence type="ECO:0000313" key="3">
    <source>
        <dbReference type="EMBL" id="QDZ39378.1"/>
    </source>
</evidence>
<dbReference type="SUPFAM" id="SSF51735">
    <property type="entry name" value="NAD(P)-binding Rossmann-fold domains"/>
    <property type="match status" value="1"/>
</dbReference>
<dbReference type="AlphaFoldDB" id="A0A5B8NKA6"/>
<dbReference type="InterPro" id="IPR001509">
    <property type="entry name" value="Epimerase_deHydtase"/>
</dbReference>
<gene>
    <name evidence="3" type="ORF">FRE64_05220</name>
</gene>
<sequence length="317" mass="34676">MKSILITGATGFIGSHLLPQLEQNNFSLKITTRQSSPQTSQHVTPIQINNIDETTDWSKALIGVDCVIHLAARAHILQDTSTDPETAFYQTNTAATANLVKPAIAQGVKHFIFMSSIGAMATTSEQILTETFPCQPDTPYGRSKLKAEQALKELCENSTMTWTILRPPLIYGPNNPGNMERLLKLVKTGLPLPLGGINNHRSLLYVGNLVNAITTCISHPKAKNQTFLISDGEDLSTPSLINQLGKAMGKSPMLIPITPQFLTVIAKPLGKEDTIKRLAGSLTVDNNKIRTTLDWNPPFSVTEGLQHTVDWFIKSKP</sequence>
<dbReference type="InterPro" id="IPR036291">
    <property type="entry name" value="NAD(P)-bd_dom_sf"/>
</dbReference>
<protein>
    <submittedName>
        <fullName evidence="3">NAD-dependent epimerase/dehydratase family protein</fullName>
    </submittedName>
</protein>
<dbReference type="PANTHER" id="PTHR43000">
    <property type="entry name" value="DTDP-D-GLUCOSE 4,6-DEHYDRATASE-RELATED"/>
    <property type="match status" value="1"/>
</dbReference>
<dbReference type="Gene3D" id="3.40.50.720">
    <property type="entry name" value="NAD(P)-binding Rossmann-like Domain"/>
    <property type="match status" value="1"/>
</dbReference>
<dbReference type="Proteomes" id="UP000318453">
    <property type="component" value="Chromosome"/>
</dbReference>
<proteinExistence type="inferred from homology"/>
<organism evidence="3 4">
    <name type="scientific">Euhalothece natronophila Z-M001</name>
    <dbReference type="NCBI Taxonomy" id="522448"/>
    <lineage>
        <taxon>Bacteria</taxon>
        <taxon>Bacillati</taxon>
        <taxon>Cyanobacteriota</taxon>
        <taxon>Cyanophyceae</taxon>
        <taxon>Oscillatoriophycideae</taxon>
        <taxon>Chroococcales</taxon>
        <taxon>Halothecacae</taxon>
        <taxon>Halothece cluster</taxon>
        <taxon>Euhalothece</taxon>
    </lineage>
</organism>
<accession>A0A5B8NKA6</accession>
<dbReference type="EMBL" id="CP042326">
    <property type="protein sequence ID" value="QDZ39378.1"/>
    <property type="molecule type" value="Genomic_DNA"/>
</dbReference>
<keyword evidence="4" id="KW-1185">Reference proteome</keyword>
<dbReference type="RefSeq" id="WP_146294981.1">
    <property type="nucleotide sequence ID" value="NZ_CP042326.1"/>
</dbReference>
<dbReference type="KEGG" id="enn:FRE64_05220"/>
<evidence type="ECO:0000259" key="2">
    <source>
        <dbReference type="Pfam" id="PF01370"/>
    </source>
</evidence>
<comment type="similarity">
    <text evidence="1">Belongs to the NAD(P)-dependent epimerase/dehydratase family.</text>
</comment>
<name>A0A5B8NKA6_9CHRO</name>
<evidence type="ECO:0000313" key="4">
    <source>
        <dbReference type="Proteomes" id="UP000318453"/>
    </source>
</evidence>